<evidence type="ECO:0000313" key="5">
    <source>
        <dbReference type="Proteomes" id="UP000216339"/>
    </source>
</evidence>
<evidence type="ECO:0000256" key="1">
    <source>
        <dbReference type="ARBA" id="ARBA00022603"/>
    </source>
</evidence>
<comment type="caution">
    <text evidence="4">The sequence shown here is derived from an EMBL/GenBank/DDBJ whole genome shotgun (WGS) entry which is preliminary data.</text>
</comment>
<keyword evidence="2" id="KW-0808">Transferase</keyword>
<evidence type="ECO:0000313" key="4">
    <source>
        <dbReference type="EMBL" id="PAP75849.1"/>
    </source>
</evidence>
<name>A0A271IZD0_9BACT</name>
<keyword evidence="3" id="KW-0949">S-adenosyl-L-methionine</keyword>
<evidence type="ECO:0008006" key="6">
    <source>
        <dbReference type="Google" id="ProtNLM"/>
    </source>
</evidence>
<dbReference type="GO" id="GO:0009312">
    <property type="term" value="P:oligosaccharide biosynthetic process"/>
    <property type="evidence" value="ECO:0007669"/>
    <property type="project" value="InterPro"/>
</dbReference>
<protein>
    <recommendedName>
        <fullName evidence="6">Methyltransferase domain-containing protein</fullName>
    </recommendedName>
</protein>
<accession>A0A271IZD0</accession>
<dbReference type="PANTHER" id="PTHR43464:SF19">
    <property type="entry name" value="UBIQUINONE BIOSYNTHESIS O-METHYLTRANSFERASE, MITOCHONDRIAL"/>
    <property type="match status" value="1"/>
</dbReference>
<dbReference type="InterPro" id="IPR008715">
    <property type="entry name" value="SAM-MeTfrase_NodS-like"/>
</dbReference>
<keyword evidence="1" id="KW-0489">Methyltransferase</keyword>
<dbReference type="Gene3D" id="3.40.50.150">
    <property type="entry name" value="Vaccinia Virus protein VP39"/>
    <property type="match status" value="1"/>
</dbReference>
<dbReference type="PANTHER" id="PTHR43464">
    <property type="entry name" value="METHYLTRANSFERASE"/>
    <property type="match status" value="1"/>
</dbReference>
<dbReference type="GO" id="GO:0032259">
    <property type="term" value="P:methylation"/>
    <property type="evidence" value="ECO:0007669"/>
    <property type="project" value="UniProtKB-KW"/>
</dbReference>
<gene>
    <name evidence="4" type="ORF">BSZ37_05020</name>
</gene>
<reference evidence="4 5" key="1">
    <citation type="submission" date="2016-11" db="EMBL/GenBank/DDBJ databases">
        <title>Study of marine rhodopsin-containing bacteria.</title>
        <authorList>
            <person name="Yoshizawa S."/>
            <person name="Kumagai Y."/>
            <person name="Kogure K."/>
        </authorList>
    </citation>
    <scope>NUCLEOTIDE SEQUENCE [LARGE SCALE GENOMIC DNA]</scope>
    <source>
        <strain evidence="4 5">SAORIC-28</strain>
    </source>
</reference>
<dbReference type="EMBL" id="MQWD01000001">
    <property type="protein sequence ID" value="PAP75849.1"/>
    <property type="molecule type" value="Genomic_DNA"/>
</dbReference>
<dbReference type="CDD" id="cd02440">
    <property type="entry name" value="AdoMet_MTases"/>
    <property type="match status" value="1"/>
</dbReference>
<evidence type="ECO:0000256" key="3">
    <source>
        <dbReference type="ARBA" id="ARBA00022691"/>
    </source>
</evidence>
<dbReference type="GO" id="GO:0008757">
    <property type="term" value="F:S-adenosylmethionine-dependent methyltransferase activity"/>
    <property type="evidence" value="ECO:0007669"/>
    <property type="project" value="InterPro"/>
</dbReference>
<dbReference type="InterPro" id="IPR029063">
    <property type="entry name" value="SAM-dependent_MTases_sf"/>
</dbReference>
<evidence type="ECO:0000256" key="2">
    <source>
        <dbReference type="ARBA" id="ARBA00022679"/>
    </source>
</evidence>
<dbReference type="SUPFAM" id="SSF53335">
    <property type="entry name" value="S-adenosyl-L-methionine-dependent methyltransferases"/>
    <property type="match status" value="1"/>
</dbReference>
<organism evidence="4 5">
    <name type="scientific">Rubrivirga marina</name>
    <dbReference type="NCBI Taxonomy" id="1196024"/>
    <lineage>
        <taxon>Bacteria</taxon>
        <taxon>Pseudomonadati</taxon>
        <taxon>Rhodothermota</taxon>
        <taxon>Rhodothermia</taxon>
        <taxon>Rhodothermales</taxon>
        <taxon>Rubricoccaceae</taxon>
        <taxon>Rubrivirga</taxon>
    </lineage>
</organism>
<dbReference type="Proteomes" id="UP000216339">
    <property type="component" value="Unassembled WGS sequence"/>
</dbReference>
<keyword evidence="5" id="KW-1185">Reference proteome</keyword>
<proteinExistence type="predicted"/>
<dbReference type="AlphaFoldDB" id="A0A271IZD0"/>
<dbReference type="Pfam" id="PF05401">
    <property type="entry name" value="NodS"/>
    <property type="match status" value="1"/>
</dbReference>
<dbReference type="OrthoDB" id="9790023at2"/>
<sequence>MPNPPPTRAHRTASGSIDPAYFERLYRAEADPWAYATSPYETAKYAATLAALPRDRYASALEVGCSIGVLTERLAPRCGRLLAVDVSEAALARARRRCARLGHVAFERRALPSEAPAGPFDLAVVSEVGYYLAPVDWAEALDRLAVSVGAGGHLVLVHWTGETDYPQTADAVHGAARDHAAWEGHWCHREEAYRVDVLTRAA</sequence>
<dbReference type="RefSeq" id="WP_095509490.1">
    <property type="nucleotide sequence ID" value="NZ_MQWD01000001.1"/>
</dbReference>